<dbReference type="AlphaFoldDB" id="A0A3P7L8U8"/>
<dbReference type="Proteomes" id="UP000270094">
    <property type="component" value="Unassembled WGS sequence"/>
</dbReference>
<keyword evidence="2" id="KW-1185">Reference proteome</keyword>
<gene>
    <name evidence="1" type="ORF">SVUK_LOCUS14133</name>
</gene>
<dbReference type="PANTHER" id="PTHR31063:SF3">
    <property type="entry name" value="ENHANCER OF POLYCOMB-LIKE PROTEIN"/>
    <property type="match status" value="1"/>
</dbReference>
<evidence type="ECO:0000313" key="1">
    <source>
        <dbReference type="EMBL" id="VDM79135.1"/>
    </source>
</evidence>
<proteinExistence type="predicted"/>
<dbReference type="EMBL" id="UYYB01104064">
    <property type="protein sequence ID" value="VDM79135.1"/>
    <property type="molecule type" value="Genomic_DNA"/>
</dbReference>
<name>A0A3P7L8U8_STRVU</name>
<organism evidence="1 2">
    <name type="scientific">Strongylus vulgaris</name>
    <name type="common">Blood worm</name>
    <dbReference type="NCBI Taxonomy" id="40348"/>
    <lineage>
        <taxon>Eukaryota</taxon>
        <taxon>Metazoa</taxon>
        <taxon>Ecdysozoa</taxon>
        <taxon>Nematoda</taxon>
        <taxon>Chromadorea</taxon>
        <taxon>Rhabditida</taxon>
        <taxon>Rhabditina</taxon>
        <taxon>Rhabditomorpha</taxon>
        <taxon>Strongyloidea</taxon>
        <taxon>Strongylidae</taxon>
        <taxon>Strongylus</taxon>
    </lineage>
</organism>
<reference evidence="1 2" key="1">
    <citation type="submission" date="2018-11" db="EMBL/GenBank/DDBJ databases">
        <authorList>
            <consortium name="Pathogen Informatics"/>
        </authorList>
    </citation>
    <scope>NUCLEOTIDE SEQUENCE [LARGE SCALE GENOMIC DNA]</scope>
</reference>
<sequence>MEPARIHMNIICPPTVKEFNLREYRIGIKGVIKSAAKRRLKKINCVPELLPYEWHGKKKEEQDTSVAEENSHQLTLGDFLTLNQPSTSSCTTKSSNSKSEVTPSFEIVALKPSDVTDISSATNAPCIFEIIDVKLHNLDAFDLQEEIPLLAPHYCTVHWFGPQLVSVASKRSINPRFVLFFEVMRDMGLLRVSINTNARFPAQFSKNAFVKMLETRRNFPSLFDDLIEFIFRLDRAIPVQKPPRFTAYKTNFMQNVNSAMLTTPATRSDESDQLDLLRRFYKSDTSDAEPKSKLTTTPENSALDLLYAILPLPVMLLLLKIPEYGPHFTYCDQMDRSGKWRCRGVYDQTGLIRPADFGAWPYTPRFRKEYHANFEKYGNPVQPEYLEQKKLVKKSYAESCAEARRHRFDKSRRNDYKNAVIEKFTMETEQSEVIDMRKTVLLLVEHCMAWLYLHRHNNQDFRHTKKMVLQLFDQFIRFQAGILNPGCGQKARAMEVRNLLDIVINLFRKNISFGELRALD</sequence>
<evidence type="ECO:0000313" key="2">
    <source>
        <dbReference type="Proteomes" id="UP000270094"/>
    </source>
</evidence>
<accession>A0A3P7L8U8</accession>
<protein>
    <submittedName>
        <fullName evidence="1">Uncharacterized protein</fullName>
    </submittedName>
</protein>
<dbReference type="OrthoDB" id="5787359at2759"/>
<dbReference type="PANTHER" id="PTHR31063">
    <property type="entry name" value="PROTEIN CBG08668"/>
    <property type="match status" value="1"/>
</dbReference>